<keyword evidence="4 7" id="KW-0333">Golgi apparatus</keyword>
<dbReference type="EMBL" id="MNCJ02000324">
    <property type="protein sequence ID" value="KAF5792683.1"/>
    <property type="molecule type" value="Genomic_DNA"/>
</dbReference>
<protein>
    <recommendedName>
        <fullName evidence="7">Fucosyltransferase</fullName>
        <ecNumber evidence="7">2.4.1.-</ecNumber>
    </recommendedName>
</protein>
<dbReference type="PANTHER" id="PTHR31889:SF2">
    <property type="entry name" value="FUCOSYLTRANSFERASE 3"/>
    <property type="match status" value="1"/>
</dbReference>
<comment type="function">
    <text evidence="7">May be involved in cell wall biosynthesis.</text>
</comment>
<keyword evidence="11" id="KW-1185">Reference proteome</keyword>
<dbReference type="FunFam" id="3.40.50.11340:FF:000005">
    <property type="entry name" value="Galactoside 2-alpha-L-fucosyltransferase"/>
    <property type="match status" value="1"/>
</dbReference>
<dbReference type="STRING" id="4232.A0A251SB53"/>
<evidence type="ECO:0000313" key="11">
    <source>
        <dbReference type="Proteomes" id="UP000215914"/>
    </source>
</evidence>
<evidence type="ECO:0000256" key="6">
    <source>
        <dbReference type="ARBA" id="ARBA00023316"/>
    </source>
</evidence>
<evidence type="ECO:0000256" key="2">
    <source>
        <dbReference type="ARBA" id="ARBA00022676"/>
    </source>
</evidence>
<keyword evidence="7" id="KW-1133">Transmembrane helix</keyword>
<reference evidence="9 11" key="1">
    <citation type="journal article" date="2017" name="Nature">
        <title>The sunflower genome provides insights into oil metabolism, flowering and Asterid evolution.</title>
        <authorList>
            <person name="Badouin H."/>
            <person name="Gouzy J."/>
            <person name="Grassa C.J."/>
            <person name="Murat F."/>
            <person name="Staton S.E."/>
            <person name="Cottret L."/>
            <person name="Lelandais-Briere C."/>
            <person name="Owens G.L."/>
            <person name="Carrere S."/>
            <person name="Mayjonade B."/>
            <person name="Legrand L."/>
            <person name="Gill N."/>
            <person name="Kane N.C."/>
            <person name="Bowers J.E."/>
            <person name="Hubner S."/>
            <person name="Bellec A."/>
            <person name="Berard A."/>
            <person name="Berges H."/>
            <person name="Blanchet N."/>
            <person name="Boniface M.C."/>
            <person name="Brunel D."/>
            <person name="Catrice O."/>
            <person name="Chaidir N."/>
            <person name="Claudel C."/>
            <person name="Donnadieu C."/>
            <person name="Faraut T."/>
            <person name="Fievet G."/>
            <person name="Helmstetter N."/>
            <person name="King M."/>
            <person name="Knapp S.J."/>
            <person name="Lai Z."/>
            <person name="Le Paslier M.C."/>
            <person name="Lippi Y."/>
            <person name="Lorenzon L."/>
            <person name="Mandel J.R."/>
            <person name="Marage G."/>
            <person name="Marchand G."/>
            <person name="Marquand E."/>
            <person name="Bret-Mestries E."/>
            <person name="Morien E."/>
            <person name="Nambeesan S."/>
            <person name="Nguyen T."/>
            <person name="Pegot-Espagnet P."/>
            <person name="Pouilly N."/>
            <person name="Raftis F."/>
            <person name="Sallet E."/>
            <person name="Schiex T."/>
            <person name="Thomas J."/>
            <person name="Vandecasteele C."/>
            <person name="Vares D."/>
            <person name="Vear F."/>
            <person name="Vautrin S."/>
            <person name="Crespi M."/>
            <person name="Mangin B."/>
            <person name="Burke J.M."/>
            <person name="Salse J."/>
            <person name="Munos S."/>
            <person name="Vincourt P."/>
            <person name="Rieseberg L.H."/>
            <person name="Langlade N.B."/>
        </authorList>
    </citation>
    <scope>NUCLEOTIDE SEQUENCE [LARGE SCALE GENOMIC DNA]</scope>
    <source>
        <strain evidence="11">cv. SF193</strain>
        <tissue evidence="9">Leaves</tissue>
    </source>
</reference>
<comment type="similarity">
    <text evidence="1 7">Belongs to the glycosyltransferase 37 family.</text>
</comment>
<dbReference type="PANTHER" id="PTHR31889">
    <property type="entry name" value="FUCOSYLTRANSFERASE 2-RELATED"/>
    <property type="match status" value="1"/>
</dbReference>
<name>A0A251SB53_HELAN</name>
<evidence type="ECO:0000313" key="10">
    <source>
        <dbReference type="EMBL" id="OTF96079.1"/>
    </source>
</evidence>
<dbReference type="Pfam" id="PF03254">
    <property type="entry name" value="XG_FTase"/>
    <property type="match status" value="1"/>
</dbReference>
<gene>
    <name evidence="10" type="primary">FUT1</name>
    <name evidence="10" type="ORF">HannXRQ_Chr15g0490141</name>
    <name evidence="9" type="ORF">HanXRQr2_Chr09g0408661</name>
</gene>
<comment type="subcellular location">
    <subcellularLocation>
        <location evidence="7">Golgi apparatus</location>
        <location evidence="7">Golgi stack membrane</location>
        <topology evidence="7">Single-pass type II membrane protein</topology>
    </subcellularLocation>
</comment>
<reference evidence="9" key="3">
    <citation type="submission" date="2020-06" db="EMBL/GenBank/DDBJ databases">
        <title>Helianthus annuus Genome sequencing and assembly Release 2.</title>
        <authorList>
            <person name="Gouzy J."/>
            <person name="Langlade N."/>
            <person name="Munos S."/>
        </authorList>
    </citation>
    <scope>NUCLEOTIDE SEQUENCE</scope>
    <source>
        <tissue evidence="9">Leaves</tissue>
    </source>
</reference>
<dbReference type="GO" id="GO:0008107">
    <property type="term" value="F:galactoside 2-alpha-L-fucosyltransferase activity"/>
    <property type="evidence" value="ECO:0007669"/>
    <property type="project" value="InterPro"/>
</dbReference>
<accession>A0A251SB53</accession>
<dbReference type="AlphaFoldDB" id="A0A251SB53"/>
<dbReference type="EC" id="2.4.1.-" evidence="7"/>
<feature type="region of interest" description="Disordered" evidence="8">
    <location>
        <begin position="78"/>
        <end position="104"/>
    </location>
</feature>
<dbReference type="GO" id="GO:0071555">
    <property type="term" value="P:cell wall organization"/>
    <property type="evidence" value="ECO:0007669"/>
    <property type="project" value="UniProtKB-UniRule"/>
</dbReference>
<dbReference type="GO" id="GO:0042546">
    <property type="term" value="P:cell wall biogenesis"/>
    <property type="evidence" value="ECO:0007669"/>
    <property type="project" value="InterPro"/>
</dbReference>
<evidence type="ECO:0000256" key="3">
    <source>
        <dbReference type="ARBA" id="ARBA00022679"/>
    </source>
</evidence>
<dbReference type="EMBL" id="CM007904">
    <property type="protein sequence ID" value="OTF96079.1"/>
    <property type="molecule type" value="Genomic_DNA"/>
</dbReference>
<evidence type="ECO:0000256" key="5">
    <source>
        <dbReference type="ARBA" id="ARBA00023180"/>
    </source>
</evidence>
<feature type="transmembrane region" description="Helical" evidence="7">
    <location>
        <begin position="34"/>
        <end position="55"/>
    </location>
</feature>
<sequence>MRRLNKNSNDLPKISDLDIVRDQQTRFGLNPLKLMGGFVVCLMGLSVLFSISVILKDFNSNSILTVADAARVLHVAPPRDLEQEDDPLAESAKHSEKLDSSSFEHDDKLLNGLLSGQFDEGSCLSRDQVASYRKQSPYKPSSYLVSRLRRYEALHKRCGPNTESYNRFVANLRDGEKYEESPDCKYLVWVSYSGLGNRILTLGSAFLYALLTDRVLLVDRGVDLDDLFCEPFPEASWLLPLDFPIIDQFKSLNQKSPECFGNMLKTSNGSSPSPSRYVYLHLVHDYNDHDKLFFCDQDQSFLQNVPWVIMKSDNYFVPSLFLMPTFEQELHNLFPEKETVFHFVGRYLFFPTNPIWGLITRYYNSYLVQANERIGIQVRVFDTRPGPFQYVLDQILACSLDNNVLPNINANESFITSSPGNQKSKAVLLTSLSSGYFEKIRDMYWEHPTVTGEVIQIFQPSHEGYQQTEKKMHHRKAWAEMYLLSLTDKLITSSWSTFGYVAQSLGGLNPWILYKPENETTPNPACTRAMSIEPCFHAPPFFDCKKRSGTDTGLVVPHVRHCEDMSWGLKLVNPSVSSVA</sequence>
<keyword evidence="5" id="KW-0325">Glycoprotein</keyword>
<evidence type="ECO:0000256" key="4">
    <source>
        <dbReference type="ARBA" id="ARBA00023034"/>
    </source>
</evidence>
<dbReference type="Gramene" id="mRNA:HanXRQr2_Chr09g0408661">
    <property type="protein sequence ID" value="mRNA:HanXRQr2_Chr09g0408661"/>
    <property type="gene ID" value="HanXRQr2_Chr09g0408661"/>
</dbReference>
<feature type="compositionally biased region" description="Basic and acidic residues" evidence="8">
    <location>
        <begin position="91"/>
        <end position="104"/>
    </location>
</feature>
<evidence type="ECO:0000256" key="7">
    <source>
        <dbReference type="RuleBase" id="RU367004"/>
    </source>
</evidence>
<keyword evidence="6 7" id="KW-0961">Cell wall biogenesis/degradation</keyword>
<dbReference type="InterPro" id="IPR004938">
    <property type="entry name" value="XG_FTase"/>
</dbReference>
<dbReference type="InParanoid" id="A0A251SB53"/>
<dbReference type="FunCoup" id="A0A251SB53">
    <property type="interactions" value="2214"/>
</dbReference>
<evidence type="ECO:0000256" key="8">
    <source>
        <dbReference type="SAM" id="MobiDB-lite"/>
    </source>
</evidence>
<proteinExistence type="inferred from homology"/>
<dbReference type="OMA" id="VSHCEDM"/>
<dbReference type="GO" id="GO:0032580">
    <property type="term" value="C:Golgi cisterna membrane"/>
    <property type="evidence" value="ECO:0007669"/>
    <property type="project" value="UniProtKB-SubCell"/>
</dbReference>
<organism evidence="10 11">
    <name type="scientific">Helianthus annuus</name>
    <name type="common">Common sunflower</name>
    <dbReference type="NCBI Taxonomy" id="4232"/>
    <lineage>
        <taxon>Eukaryota</taxon>
        <taxon>Viridiplantae</taxon>
        <taxon>Streptophyta</taxon>
        <taxon>Embryophyta</taxon>
        <taxon>Tracheophyta</taxon>
        <taxon>Spermatophyta</taxon>
        <taxon>Magnoliopsida</taxon>
        <taxon>eudicotyledons</taxon>
        <taxon>Gunneridae</taxon>
        <taxon>Pentapetalae</taxon>
        <taxon>asterids</taxon>
        <taxon>campanulids</taxon>
        <taxon>Asterales</taxon>
        <taxon>Asteraceae</taxon>
        <taxon>Asteroideae</taxon>
        <taxon>Heliantheae alliance</taxon>
        <taxon>Heliantheae</taxon>
        <taxon>Helianthus</taxon>
    </lineage>
</organism>
<dbReference type="GO" id="GO:0009969">
    <property type="term" value="P:xyloglucan biosynthetic process"/>
    <property type="evidence" value="ECO:0000318"/>
    <property type="project" value="GO_Central"/>
</dbReference>
<reference evidence="10" key="2">
    <citation type="submission" date="2017-02" db="EMBL/GenBank/DDBJ databases">
        <title>Sunflower complete genome.</title>
        <authorList>
            <person name="Langlade N."/>
            <person name="Munos S."/>
        </authorList>
    </citation>
    <scope>NUCLEOTIDE SEQUENCE [LARGE SCALE GENOMIC DNA]</scope>
    <source>
        <tissue evidence="10">Leaves</tissue>
    </source>
</reference>
<keyword evidence="7" id="KW-0812">Transmembrane</keyword>
<keyword evidence="7" id="KW-0472">Membrane</keyword>
<evidence type="ECO:0000313" key="9">
    <source>
        <dbReference type="EMBL" id="KAF5792683.1"/>
    </source>
</evidence>
<evidence type="ECO:0000256" key="1">
    <source>
        <dbReference type="ARBA" id="ARBA00010481"/>
    </source>
</evidence>
<keyword evidence="3 7" id="KW-0808">Transferase</keyword>
<dbReference type="OrthoDB" id="428346at2759"/>
<dbReference type="Proteomes" id="UP000215914">
    <property type="component" value="Chromosome 15"/>
</dbReference>
<keyword evidence="2 7" id="KW-0328">Glycosyltransferase</keyword>
<dbReference type="Gene3D" id="3.40.50.11340">
    <property type="match status" value="1"/>
</dbReference>